<dbReference type="eggNOG" id="ENOG502R3W5">
    <property type="taxonomic scope" value="Eukaryota"/>
</dbReference>
<reference evidence="2" key="2">
    <citation type="submission" date="2015-12" db="EMBL/GenBank/DDBJ databases">
        <title>Update maize B73 reference genome by single molecule sequencing technologies.</title>
        <authorList>
            <consortium name="Maize Genome Sequencing Project"/>
            <person name="Ware D."/>
        </authorList>
    </citation>
    <scope>NUCLEOTIDE SEQUENCE</scope>
    <source>
        <tissue evidence="2">Seedling</tissue>
    </source>
</reference>
<dbReference type="FunCoup" id="K7V5E2">
    <property type="interactions" value="1111"/>
</dbReference>
<accession>K7V5E2</accession>
<evidence type="ECO:0000313" key="2">
    <source>
        <dbReference type="EMBL" id="AQL01033.1"/>
    </source>
</evidence>
<dbReference type="EMBL" id="CM000785">
    <property type="protein sequence ID" value="AQL01033.1"/>
    <property type="molecule type" value="Genomic_DNA"/>
</dbReference>
<dbReference type="Gramene" id="Zm00001eb372720_T001">
    <property type="protein sequence ID" value="Zm00001eb372720_P001"/>
    <property type="gene ID" value="Zm00001eb372720"/>
</dbReference>
<feature type="region of interest" description="Disordered" evidence="1">
    <location>
        <begin position="79"/>
        <end position="99"/>
    </location>
</feature>
<protein>
    <submittedName>
        <fullName evidence="2 3">Uncharacterized protein</fullName>
    </submittedName>
</protein>
<dbReference type="HOGENOM" id="CLU_190957_0_0_1"/>
<proteinExistence type="predicted"/>
<evidence type="ECO:0000313" key="3">
    <source>
        <dbReference type="EnsemblPlants" id="Zm00001eb372720_P001"/>
    </source>
</evidence>
<dbReference type="AlphaFoldDB" id="K7V5E2"/>
<evidence type="ECO:0000256" key="1">
    <source>
        <dbReference type="SAM" id="MobiDB-lite"/>
    </source>
</evidence>
<evidence type="ECO:0000313" key="4">
    <source>
        <dbReference type="Proteomes" id="UP000007305"/>
    </source>
</evidence>
<gene>
    <name evidence="2" type="ORF">ZEAMMB73_Zm00001d044861</name>
</gene>
<dbReference type="Proteomes" id="UP000007305">
    <property type="component" value="Chromosome 9"/>
</dbReference>
<dbReference type="EnsemblPlants" id="Zm00001eb372720_T001">
    <property type="protein sequence ID" value="Zm00001eb372720_P001"/>
    <property type="gene ID" value="Zm00001eb372720"/>
</dbReference>
<reference evidence="3" key="3">
    <citation type="submission" date="2019-07" db="EMBL/GenBank/DDBJ databases">
        <authorList>
            <person name="Seetharam A."/>
            <person name="Woodhouse M."/>
            <person name="Cannon E."/>
        </authorList>
    </citation>
    <scope>NUCLEOTIDE SEQUENCE [LARGE SCALE GENOMIC DNA]</scope>
    <source>
        <strain evidence="3">cv. B73</strain>
    </source>
</reference>
<organism evidence="2">
    <name type="scientific">Zea mays</name>
    <name type="common">Maize</name>
    <dbReference type="NCBI Taxonomy" id="4577"/>
    <lineage>
        <taxon>Eukaryota</taxon>
        <taxon>Viridiplantae</taxon>
        <taxon>Streptophyta</taxon>
        <taxon>Embryophyta</taxon>
        <taxon>Tracheophyta</taxon>
        <taxon>Spermatophyta</taxon>
        <taxon>Magnoliopsida</taxon>
        <taxon>Liliopsida</taxon>
        <taxon>Poales</taxon>
        <taxon>Poaceae</taxon>
        <taxon>PACMAD clade</taxon>
        <taxon>Panicoideae</taxon>
        <taxon>Andropogonodae</taxon>
        <taxon>Andropogoneae</taxon>
        <taxon>Tripsacinae</taxon>
        <taxon>Zea</taxon>
    </lineage>
</organism>
<dbReference type="PaxDb" id="4577-GRMZM2G323422_P01"/>
<feature type="compositionally biased region" description="Low complexity" evidence="1">
    <location>
        <begin position="80"/>
        <end position="99"/>
    </location>
</feature>
<reference evidence="3" key="4">
    <citation type="submission" date="2021-05" db="UniProtKB">
        <authorList>
            <consortium name="EnsemblPlants"/>
        </authorList>
    </citation>
    <scope>IDENTIFICATION</scope>
    <source>
        <strain evidence="3">cv. B73</strain>
    </source>
</reference>
<dbReference type="IntAct" id="K7V5E2">
    <property type="interactions" value="1"/>
</dbReference>
<sequence>MAMEAETTVLRRPLSAFLAAGGGGIGEEVSSGRQQVPPVFLATEKDDDRPAVDPVIWADEKRMKRELLVWAKAVASMVASNNTSCSSPPSSWSSTRHRG</sequence>
<keyword evidence="4" id="KW-1185">Reference proteome</keyword>
<name>K7V5E2_MAIZE</name>
<reference evidence="4" key="1">
    <citation type="journal article" date="2009" name="Science">
        <title>The B73 maize genome: complexity, diversity, and dynamics.</title>
        <authorList>
            <person name="Schnable P.S."/>
            <person name="Ware D."/>
            <person name="Fulton R.S."/>
            <person name="Stein J.C."/>
            <person name="Wei F."/>
            <person name="Pasternak S."/>
            <person name="Liang C."/>
            <person name="Zhang J."/>
            <person name="Fulton L."/>
            <person name="Graves T.A."/>
            <person name="Minx P."/>
            <person name="Reily A.D."/>
            <person name="Courtney L."/>
            <person name="Kruchowski S.S."/>
            <person name="Tomlinson C."/>
            <person name="Strong C."/>
            <person name="Delehaunty K."/>
            <person name="Fronick C."/>
            <person name="Courtney B."/>
            <person name="Rock S.M."/>
            <person name="Belter E."/>
            <person name="Du F."/>
            <person name="Kim K."/>
            <person name="Abbott R.M."/>
            <person name="Cotton M."/>
            <person name="Levy A."/>
            <person name="Marchetto P."/>
            <person name="Ochoa K."/>
            <person name="Jackson S.M."/>
            <person name="Gillam B."/>
            <person name="Chen W."/>
            <person name="Yan L."/>
            <person name="Higginbotham J."/>
            <person name="Cardenas M."/>
            <person name="Waligorski J."/>
            <person name="Applebaum E."/>
            <person name="Phelps L."/>
            <person name="Falcone J."/>
            <person name="Kanchi K."/>
            <person name="Thane T."/>
            <person name="Scimone A."/>
            <person name="Thane N."/>
            <person name="Henke J."/>
            <person name="Wang T."/>
            <person name="Ruppert J."/>
            <person name="Shah N."/>
            <person name="Rotter K."/>
            <person name="Hodges J."/>
            <person name="Ingenthron E."/>
            <person name="Cordes M."/>
            <person name="Kohlberg S."/>
            <person name="Sgro J."/>
            <person name="Delgado B."/>
            <person name="Mead K."/>
            <person name="Chinwalla A."/>
            <person name="Leonard S."/>
            <person name="Crouse K."/>
            <person name="Collura K."/>
            <person name="Kudrna D."/>
            <person name="Currie J."/>
            <person name="He R."/>
            <person name="Angelova A."/>
            <person name="Rajasekar S."/>
            <person name="Mueller T."/>
            <person name="Lomeli R."/>
            <person name="Scara G."/>
            <person name="Ko A."/>
            <person name="Delaney K."/>
            <person name="Wissotski M."/>
            <person name="Lopez G."/>
            <person name="Campos D."/>
            <person name="Braidotti M."/>
            <person name="Ashley E."/>
            <person name="Golser W."/>
            <person name="Kim H."/>
            <person name="Lee S."/>
            <person name="Lin J."/>
            <person name="Dujmic Z."/>
            <person name="Kim W."/>
            <person name="Talag J."/>
            <person name="Zuccolo A."/>
            <person name="Fan C."/>
            <person name="Sebastian A."/>
            <person name="Kramer M."/>
            <person name="Spiegel L."/>
            <person name="Nascimento L."/>
            <person name="Zutavern T."/>
            <person name="Miller B."/>
            <person name="Ambroise C."/>
            <person name="Muller S."/>
            <person name="Spooner W."/>
            <person name="Narechania A."/>
            <person name="Ren L."/>
            <person name="Wei S."/>
            <person name="Kumari S."/>
            <person name="Faga B."/>
            <person name="Levy M.J."/>
            <person name="McMahan L."/>
            <person name="Van Buren P."/>
            <person name="Vaughn M.W."/>
            <person name="Ying K."/>
            <person name="Yeh C.-T."/>
            <person name="Emrich S.J."/>
            <person name="Jia Y."/>
            <person name="Kalyanaraman A."/>
            <person name="Hsia A.-P."/>
            <person name="Barbazuk W.B."/>
            <person name="Baucom R.S."/>
            <person name="Brutnell T.P."/>
            <person name="Carpita N.C."/>
            <person name="Chaparro C."/>
            <person name="Chia J.-M."/>
            <person name="Deragon J.-M."/>
            <person name="Estill J.C."/>
            <person name="Fu Y."/>
            <person name="Jeddeloh J.A."/>
            <person name="Han Y."/>
            <person name="Lee H."/>
            <person name="Li P."/>
            <person name="Lisch D.R."/>
            <person name="Liu S."/>
            <person name="Liu Z."/>
            <person name="Nagel D.H."/>
            <person name="McCann M.C."/>
            <person name="SanMiguel P."/>
            <person name="Myers A.M."/>
            <person name="Nettleton D."/>
            <person name="Nguyen J."/>
            <person name="Penning B.W."/>
            <person name="Ponnala L."/>
            <person name="Schneider K.L."/>
            <person name="Schwartz D.C."/>
            <person name="Sharma A."/>
            <person name="Soderlund C."/>
            <person name="Springer N.M."/>
            <person name="Sun Q."/>
            <person name="Wang H."/>
            <person name="Waterman M."/>
            <person name="Westerman R."/>
            <person name="Wolfgruber T.K."/>
            <person name="Yang L."/>
            <person name="Yu Y."/>
            <person name="Zhang L."/>
            <person name="Zhou S."/>
            <person name="Zhu Q."/>
            <person name="Bennetzen J.L."/>
            <person name="Dawe R.K."/>
            <person name="Jiang J."/>
            <person name="Jiang N."/>
            <person name="Presting G.G."/>
            <person name="Wessler S.R."/>
            <person name="Aluru S."/>
            <person name="Martienssen R.A."/>
            <person name="Clifton S.W."/>
            <person name="McCombie W.R."/>
            <person name="Wing R.A."/>
            <person name="Wilson R.K."/>
        </authorList>
    </citation>
    <scope>NUCLEOTIDE SEQUENCE [LARGE SCALE GENOMIC DNA]</scope>
    <source>
        <strain evidence="4">cv. B73</strain>
    </source>
</reference>